<name>A0A1A9KLG3_9PSED</name>
<dbReference type="Proteomes" id="UP000077748">
    <property type="component" value="Chromosome"/>
</dbReference>
<sequence length="93" mass="10581">MSRAANVRRTSQQIAREAIEQLQIDHQQASWMGALMTAIHTELDRGPGLLECRISRVKHLADLGRYLADTMADFTDSQAEELQRQLDDTEARE</sequence>
<reference evidence="1 2" key="1">
    <citation type="submission" date="2016-05" db="EMBL/GenBank/DDBJ databases">
        <title>Genome Sequence of Pseudomonas citronellolis Strain SJTE-3, an Estrogens and Persistent Organic Pollutants degradation strain.</title>
        <authorList>
            <person name="Liang R."/>
        </authorList>
    </citation>
    <scope>NUCLEOTIDE SEQUENCE [LARGE SCALE GENOMIC DNA]</scope>
    <source>
        <strain evidence="1 2">SJTE-3</strain>
    </source>
</reference>
<dbReference type="AlphaFoldDB" id="A0A1A9KLG3"/>
<protein>
    <submittedName>
        <fullName evidence="1">Uncharacterized protein</fullName>
    </submittedName>
</protein>
<organism evidence="1 2">
    <name type="scientific">Pseudomonas citronellolis</name>
    <dbReference type="NCBI Taxonomy" id="53408"/>
    <lineage>
        <taxon>Bacteria</taxon>
        <taxon>Pseudomonadati</taxon>
        <taxon>Pseudomonadota</taxon>
        <taxon>Gammaproteobacteria</taxon>
        <taxon>Pseudomonadales</taxon>
        <taxon>Pseudomonadaceae</taxon>
        <taxon>Pseudomonas</taxon>
    </lineage>
</organism>
<evidence type="ECO:0000313" key="2">
    <source>
        <dbReference type="Proteomes" id="UP000077748"/>
    </source>
</evidence>
<evidence type="ECO:0000313" key="1">
    <source>
        <dbReference type="EMBL" id="ANI17960.1"/>
    </source>
</evidence>
<gene>
    <name evidence="1" type="ORF">A9C11_29945</name>
</gene>
<accession>A0A1A9KLG3</accession>
<dbReference type="RefSeq" id="WP_064584779.1">
    <property type="nucleotide sequence ID" value="NZ_CP015878.1"/>
</dbReference>
<proteinExistence type="predicted"/>
<dbReference type="EMBL" id="CP015878">
    <property type="protein sequence ID" value="ANI17960.1"/>
    <property type="molecule type" value="Genomic_DNA"/>
</dbReference>